<dbReference type="Pfam" id="PF17399">
    <property type="entry name" value="DUF5405"/>
    <property type="match status" value="1"/>
</dbReference>
<evidence type="ECO:0000259" key="1">
    <source>
        <dbReference type="Pfam" id="PF17399"/>
    </source>
</evidence>
<dbReference type="EMBL" id="JACOII010000088">
    <property type="protein sequence ID" value="MBI6550757.1"/>
    <property type="molecule type" value="Genomic_DNA"/>
</dbReference>
<comment type="caution">
    <text evidence="2">The sequence shown here is derived from an EMBL/GenBank/DDBJ whole genome shotgun (WGS) entry which is preliminary data.</text>
</comment>
<dbReference type="InterPro" id="IPR035404">
    <property type="entry name" value="DUF5405"/>
</dbReference>
<keyword evidence="3" id="KW-1185">Reference proteome</keyword>
<reference evidence="2 3" key="1">
    <citation type="submission" date="2020-08" db="EMBL/GenBank/DDBJ databases">
        <title>Description of Xenorhabdus lircayensis sp. nov., the symbiotic bacterium associated with the entomopathogenic nematode Steirnernema unicornum.</title>
        <authorList>
            <person name="Castaneda-Alvarez C."/>
            <person name="Prodan S."/>
            <person name="Zamorano A."/>
            <person name="San-Blas E."/>
            <person name="Aballay E."/>
        </authorList>
    </citation>
    <scope>NUCLEOTIDE SEQUENCE [LARGE SCALE GENOMIC DNA]</scope>
    <source>
        <strain evidence="2 3">VLS</strain>
    </source>
</reference>
<accession>A0ABS0UA30</accession>
<evidence type="ECO:0000313" key="3">
    <source>
        <dbReference type="Proteomes" id="UP000696184"/>
    </source>
</evidence>
<evidence type="ECO:0000313" key="2">
    <source>
        <dbReference type="EMBL" id="MBI6550757.1"/>
    </source>
</evidence>
<proteinExistence type="predicted"/>
<feature type="domain" description="DUF5405" evidence="1">
    <location>
        <begin position="9"/>
        <end position="79"/>
    </location>
</feature>
<gene>
    <name evidence="2" type="ORF">H8A87_19290</name>
</gene>
<dbReference type="RefSeq" id="WP_198691499.1">
    <property type="nucleotide sequence ID" value="NZ_CAWPUD010000091.1"/>
</dbReference>
<protein>
    <submittedName>
        <fullName evidence="2">DUF5405 family protein</fullName>
    </submittedName>
</protein>
<organism evidence="2 3">
    <name type="scientific">Xenorhabdus lircayensis</name>
    <dbReference type="NCBI Taxonomy" id="2763499"/>
    <lineage>
        <taxon>Bacteria</taxon>
        <taxon>Pseudomonadati</taxon>
        <taxon>Pseudomonadota</taxon>
        <taxon>Gammaproteobacteria</taxon>
        <taxon>Enterobacterales</taxon>
        <taxon>Morganellaceae</taxon>
        <taxon>Xenorhabdus</taxon>
    </lineage>
</organism>
<name>A0ABS0UA30_9GAMM</name>
<dbReference type="Proteomes" id="UP000696184">
    <property type="component" value="Unassembled WGS sequence"/>
</dbReference>
<sequence length="88" mass="9969">MSLRIDLGKYVITSDSRKFILNTKTILKSGENIGQESLSPFGYYQHLHQLVRALIRMKINDDDIEGLKQLGDKINSIASEFAEKQTNA</sequence>